<dbReference type="Proteomes" id="UP000287033">
    <property type="component" value="Unassembled WGS sequence"/>
</dbReference>
<dbReference type="OMA" id="WAYEPYK"/>
<gene>
    <name evidence="2" type="ORF">chiPu_0015581</name>
</gene>
<organism evidence="2 3">
    <name type="scientific">Chiloscyllium punctatum</name>
    <name type="common">Brownbanded bambooshark</name>
    <name type="synonym">Hemiscyllium punctatum</name>
    <dbReference type="NCBI Taxonomy" id="137246"/>
    <lineage>
        <taxon>Eukaryota</taxon>
        <taxon>Metazoa</taxon>
        <taxon>Chordata</taxon>
        <taxon>Craniata</taxon>
        <taxon>Vertebrata</taxon>
        <taxon>Chondrichthyes</taxon>
        <taxon>Elasmobranchii</taxon>
        <taxon>Galeomorphii</taxon>
        <taxon>Galeoidea</taxon>
        <taxon>Orectolobiformes</taxon>
        <taxon>Hemiscylliidae</taxon>
        <taxon>Chiloscyllium</taxon>
    </lineage>
</organism>
<comment type="caution">
    <text evidence="2">The sequence shown here is derived from an EMBL/GenBank/DDBJ whole genome shotgun (WGS) entry which is preliminary data.</text>
</comment>
<proteinExistence type="predicted"/>
<evidence type="ECO:0000313" key="2">
    <source>
        <dbReference type="EMBL" id="GCC37080.1"/>
    </source>
</evidence>
<dbReference type="PANTHER" id="PTHR48465">
    <property type="entry name" value="PROTEIN SSUH2 HOMOLOG"/>
    <property type="match status" value="1"/>
</dbReference>
<keyword evidence="3" id="KW-1185">Reference proteome</keyword>
<sequence length="372" mass="42695">MNPQQAEPWAASGNPPMAAEGPTAPPASMLDKMAGYESIAIGGEERYLPPPVYPVPSADYGQQQPVQQWSIPSINEDKARQALIKYASDHVTYSSRPAEEMVIKELKPYNMYRYCLESFTESRSPEWKSEPYYRQIVDNYGYVVPPPPWEVPVDIPKMFEKNKKKVQVPNTASVKGCHRCMNLGKIQCTKCFQTGRVKCWICHGKGFRFGGEDRCNHCMGSGMERCKHCSGYGCQMCNVCHGQGRLFFYIQLTVKWENHKFEQVIDLQCGLPINLLSKVTGHQLFSDQQIQVHPIMTFPDPRINQMSQQGIQEHWTQFGKISRIIQQRHMVELIPVVQVHFQWKRKDHSYFVYGIENKVHAPEYPGKNCAIM</sequence>
<dbReference type="OrthoDB" id="3355217at2759"/>
<dbReference type="PANTHER" id="PTHR48465:SF1">
    <property type="entry name" value="PROTEIN SSUH2 HOMOLOG"/>
    <property type="match status" value="1"/>
</dbReference>
<feature type="region of interest" description="Disordered" evidence="1">
    <location>
        <begin position="1"/>
        <end position="29"/>
    </location>
</feature>
<accession>A0A401T377</accession>
<protein>
    <recommendedName>
        <fullName evidence="4">Ssu-2 homolog</fullName>
    </recommendedName>
</protein>
<dbReference type="AlphaFoldDB" id="A0A401T377"/>
<dbReference type="EMBL" id="BEZZ01000938">
    <property type="protein sequence ID" value="GCC37080.1"/>
    <property type="molecule type" value="Genomic_DNA"/>
</dbReference>
<reference evidence="2 3" key="1">
    <citation type="journal article" date="2018" name="Nat. Ecol. Evol.">
        <title>Shark genomes provide insights into elasmobranch evolution and the origin of vertebrates.</title>
        <authorList>
            <person name="Hara Y"/>
            <person name="Yamaguchi K"/>
            <person name="Onimaru K"/>
            <person name="Kadota M"/>
            <person name="Koyanagi M"/>
            <person name="Keeley SD"/>
            <person name="Tatsumi K"/>
            <person name="Tanaka K"/>
            <person name="Motone F"/>
            <person name="Kageyama Y"/>
            <person name="Nozu R"/>
            <person name="Adachi N"/>
            <person name="Nishimura O"/>
            <person name="Nakagawa R"/>
            <person name="Tanegashima C"/>
            <person name="Kiyatake I"/>
            <person name="Matsumoto R"/>
            <person name="Murakumo K"/>
            <person name="Nishida K"/>
            <person name="Terakita A"/>
            <person name="Kuratani S"/>
            <person name="Sato K"/>
            <person name="Hyodo S Kuraku.S."/>
        </authorList>
    </citation>
    <scope>NUCLEOTIDE SEQUENCE [LARGE SCALE GENOMIC DNA]</scope>
</reference>
<evidence type="ECO:0000256" key="1">
    <source>
        <dbReference type="SAM" id="MobiDB-lite"/>
    </source>
</evidence>
<evidence type="ECO:0000313" key="3">
    <source>
        <dbReference type="Proteomes" id="UP000287033"/>
    </source>
</evidence>
<dbReference type="InterPro" id="IPR052789">
    <property type="entry name" value="SSUH2_homolog"/>
</dbReference>
<evidence type="ECO:0008006" key="4">
    <source>
        <dbReference type="Google" id="ProtNLM"/>
    </source>
</evidence>
<name>A0A401T377_CHIPU</name>